<keyword evidence="2 5" id="KW-0812">Transmembrane</keyword>
<evidence type="ECO:0000313" key="6">
    <source>
        <dbReference type="EMBL" id="KAA5612949.1"/>
    </source>
</evidence>
<evidence type="ECO:0000256" key="4">
    <source>
        <dbReference type="ARBA" id="ARBA00023136"/>
    </source>
</evidence>
<keyword evidence="3 5" id="KW-1133">Transmembrane helix</keyword>
<dbReference type="EMBL" id="VWPK01000009">
    <property type="protein sequence ID" value="KAA5612949.1"/>
    <property type="molecule type" value="Genomic_DNA"/>
</dbReference>
<dbReference type="RefSeq" id="WP_150040177.1">
    <property type="nucleotide sequence ID" value="NZ_OW485601.1"/>
</dbReference>
<protein>
    <submittedName>
        <fullName evidence="6">Formate hydrogenlyase</fullName>
    </submittedName>
</protein>
<keyword evidence="4 5" id="KW-0472">Membrane</keyword>
<keyword evidence="7" id="KW-1185">Reference proteome</keyword>
<feature type="transmembrane region" description="Helical" evidence="5">
    <location>
        <begin position="259"/>
        <end position="282"/>
    </location>
</feature>
<evidence type="ECO:0000256" key="3">
    <source>
        <dbReference type="ARBA" id="ARBA00022989"/>
    </source>
</evidence>
<feature type="transmembrane region" description="Helical" evidence="5">
    <location>
        <begin position="98"/>
        <end position="118"/>
    </location>
</feature>
<dbReference type="PANTHER" id="PTHR43359:SF1">
    <property type="entry name" value="FORMATE HYDROGENLYASE SUBUNIT 4-RELATED"/>
    <property type="match status" value="1"/>
</dbReference>
<dbReference type="GO" id="GO:0005886">
    <property type="term" value="C:plasma membrane"/>
    <property type="evidence" value="ECO:0007669"/>
    <property type="project" value="TreeGrafter"/>
</dbReference>
<feature type="transmembrane region" description="Helical" evidence="5">
    <location>
        <begin position="66"/>
        <end position="86"/>
    </location>
</feature>
<dbReference type="GO" id="GO:0016829">
    <property type="term" value="F:lyase activity"/>
    <property type="evidence" value="ECO:0007669"/>
    <property type="project" value="UniProtKB-KW"/>
</dbReference>
<evidence type="ECO:0000256" key="2">
    <source>
        <dbReference type="ARBA" id="ARBA00022692"/>
    </source>
</evidence>
<organism evidence="6 7">
    <name type="scientific">Rhodovastum atsumiense</name>
    <dbReference type="NCBI Taxonomy" id="504468"/>
    <lineage>
        <taxon>Bacteria</taxon>
        <taxon>Pseudomonadati</taxon>
        <taxon>Pseudomonadota</taxon>
        <taxon>Alphaproteobacteria</taxon>
        <taxon>Acetobacterales</taxon>
        <taxon>Acetobacteraceae</taxon>
        <taxon>Rhodovastum</taxon>
    </lineage>
</organism>
<dbReference type="OrthoDB" id="9778499at2"/>
<comment type="subcellular location">
    <subcellularLocation>
        <location evidence="1">Membrane</location>
        <topology evidence="1">Multi-pass membrane protein</topology>
    </subcellularLocation>
</comment>
<sequence length="319" mass="33714">MTLLVSIATQLLHLLLMLAAAPLLVGLIRLCKARLLGRTGADILQPWRDLIRLSRKQPVLAEGTSWLFRGAPIVAFAAILAAATLVPSFALGMVSASVADLLVILGLLTLARCALALAGMDSGTAFGGLGASREMTFSAFAEPAMMLVIFTLALLVGSTNLDVVAGLLREASFGLRVSLGLALVATIAIAIAETGRIPVDNPATHLELTMVHEAMVLEYSGRHLALIEWGAALKLLLWISLISVIFVPFGTATLDSGPITWLLALPLWTLKVVLLAVALALFETAMAKMRIFRVPEFLGVALLLGLLAAVFLFVSQGFA</sequence>
<dbReference type="Proteomes" id="UP000325255">
    <property type="component" value="Unassembled WGS sequence"/>
</dbReference>
<evidence type="ECO:0000256" key="5">
    <source>
        <dbReference type="SAM" id="Phobius"/>
    </source>
</evidence>
<gene>
    <name evidence="6" type="ORF">F1189_07920</name>
</gene>
<feature type="transmembrane region" description="Helical" evidence="5">
    <location>
        <begin position="173"/>
        <end position="192"/>
    </location>
</feature>
<feature type="transmembrane region" description="Helical" evidence="5">
    <location>
        <begin position="12"/>
        <end position="31"/>
    </location>
</feature>
<dbReference type="InterPro" id="IPR001694">
    <property type="entry name" value="NADH_UbQ_OxRdtase_su1/FPO"/>
</dbReference>
<accession>A0A5M6IYB6</accession>
<dbReference type="AlphaFoldDB" id="A0A5M6IYB6"/>
<feature type="transmembrane region" description="Helical" evidence="5">
    <location>
        <begin position="294"/>
        <end position="314"/>
    </location>
</feature>
<feature type="transmembrane region" description="Helical" evidence="5">
    <location>
        <begin position="224"/>
        <end position="247"/>
    </location>
</feature>
<name>A0A5M6IYB6_9PROT</name>
<proteinExistence type="predicted"/>
<evidence type="ECO:0000313" key="7">
    <source>
        <dbReference type="Proteomes" id="UP000325255"/>
    </source>
</evidence>
<dbReference type="InterPro" id="IPR052561">
    <property type="entry name" value="ComplexI_Subunit1"/>
</dbReference>
<dbReference type="Pfam" id="PF00146">
    <property type="entry name" value="NADHdh"/>
    <property type="match status" value="1"/>
</dbReference>
<feature type="transmembrane region" description="Helical" evidence="5">
    <location>
        <begin position="139"/>
        <end position="161"/>
    </location>
</feature>
<reference evidence="6 7" key="1">
    <citation type="submission" date="2019-09" db="EMBL/GenBank/DDBJ databases">
        <title>Genome sequence of Rhodovastum atsumiense, a diverse member of the Acetobacteraceae family of non-sulfur purple photosynthetic bacteria.</title>
        <authorList>
            <person name="Meyer T."/>
            <person name="Kyndt J."/>
        </authorList>
    </citation>
    <scope>NUCLEOTIDE SEQUENCE [LARGE SCALE GENOMIC DNA]</scope>
    <source>
        <strain evidence="6 7">DSM 21279</strain>
    </source>
</reference>
<evidence type="ECO:0000256" key="1">
    <source>
        <dbReference type="ARBA" id="ARBA00004141"/>
    </source>
</evidence>
<comment type="caution">
    <text evidence="6">The sequence shown here is derived from an EMBL/GenBank/DDBJ whole genome shotgun (WGS) entry which is preliminary data.</text>
</comment>
<dbReference type="PANTHER" id="PTHR43359">
    <property type="entry name" value="FORMATE HYDROGENLYASE SUBUNIT 4"/>
    <property type="match status" value="1"/>
</dbReference>
<keyword evidence="6" id="KW-0456">Lyase</keyword>